<protein>
    <submittedName>
        <fullName evidence="3">Barnase inhibitor</fullName>
    </submittedName>
</protein>
<dbReference type="CDD" id="cd05142">
    <property type="entry name" value="Barstar"/>
    <property type="match status" value="1"/>
</dbReference>
<dbReference type="AlphaFoldDB" id="A0A1Y3MA87"/>
<dbReference type="EMBL" id="MWPX01000110">
    <property type="protein sequence ID" value="OUM45771.1"/>
    <property type="molecule type" value="Genomic_DNA"/>
</dbReference>
<comment type="caution">
    <text evidence="3">The sequence shown here is derived from an EMBL/GenBank/DDBJ whole genome shotgun (WGS) entry which is preliminary data.</text>
</comment>
<evidence type="ECO:0000313" key="4">
    <source>
        <dbReference type="Proteomes" id="UP000195321"/>
    </source>
</evidence>
<gene>
    <name evidence="3" type="ORF">BW425_27635</name>
</gene>
<dbReference type="SUPFAM" id="SSF52038">
    <property type="entry name" value="Barstar-related"/>
    <property type="match status" value="1"/>
</dbReference>
<evidence type="ECO:0000256" key="1">
    <source>
        <dbReference type="ARBA" id="ARBA00006845"/>
    </source>
</evidence>
<dbReference type="RefSeq" id="WP_088094748.1">
    <property type="nucleotide sequence ID" value="NZ_JBALMA010000471.1"/>
</dbReference>
<dbReference type="Gene3D" id="3.30.370.10">
    <property type="entry name" value="Barstar-like"/>
    <property type="match status" value="1"/>
</dbReference>
<dbReference type="InterPro" id="IPR000468">
    <property type="entry name" value="Barstar"/>
</dbReference>
<comment type="similarity">
    <text evidence="1">Belongs to the barstar family.</text>
</comment>
<feature type="domain" description="Barstar (barnase inhibitor)" evidence="2">
    <location>
        <begin position="1"/>
        <end position="84"/>
    </location>
</feature>
<dbReference type="Proteomes" id="UP000195321">
    <property type="component" value="Unassembled WGS sequence"/>
</dbReference>
<dbReference type="Pfam" id="PF01337">
    <property type="entry name" value="Barstar"/>
    <property type="match status" value="1"/>
</dbReference>
<dbReference type="InterPro" id="IPR035905">
    <property type="entry name" value="Barstar-like_sf"/>
</dbReference>
<evidence type="ECO:0000259" key="2">
    <source>
        <dbReference type="Pfam" id="PF01337"/>
    </source>
</evidence>
<sequence length="91" mass="10767">MEIIQLDGRKFTSKEVLHKILKEKLDLPNYYGENADALWDCLTGWIDTPVTIEWEFFEESKKMLGSYADLILETFQDAQEKMPEEYFIVVK</sequence>
<evidence type="ECO:0000313" key="3">
    <source>
        <dbReference type="EMBL" id="OUM45771.1"/>
    </source>
</evidence>
<accession>A0A1Y3MA87</accession>
<name>A0A1Y3MA87_9BACI</name>
<proteinExistence type="inferred from homology"/>
<organism evidence="3 4">
    <name type="scientific">Bacillus pseudomycoides</name>
    <dbReference type="NCBI Taxonomy" id="64104"/>
    <lineage>
        <taxon>Bacteria</taxon>
        <taxon>Bacillati</taxon>
        <taxon>Bacillota</taxon>
        <taxon>Bacilli</taxon>
        <taxon>Bacillales</taxon>
        <taxon>Bacillaceae</taxon>
        <taxon>Bacillus</taxon>
        <taxon>Bacillus cereus group</taxon>
    </lineage>
</organism>
<reference evidence="3 4" key="1">
    <citation type="submission" date="2017-02" db="EMBL/GenBank/DDBJ databases">
        <title>Bacillus pseudomycoides isolate FSL K6-0042.</title>
        <authorList>
            <person name="Kovac J."/>
        </authorList>
    </citation>
    <scope>NUCLEOTIDE SEQUENCE [LARGE SCALE GENOMIC DNA]</scope>
    <source>
        <strain evidence="3 4">FSL K6-0042</strain>
    </source>
</reference>